<accession>A0ABS7VDE8</accession>
<dbReference type="Proteomes" id="UP000774958">
    <property type="component" value="Unassembled WGS sequence"/>
</dbReference>
<keyword evidence="1" id="KW-0472">Membrane</keyword>
<name>A0ABS7VDE8_9GAMM</name>
<feature type="transmembrane region" description="Helical" evidence="1">
    <location>
        <begin position="33"/>
        <end position="57"/>
    </location>
</feature>
<dbReference type="Pfam" id="PF04024">
    <property type="entry name" value="PspC"/>
    <property type="match status" value="1"/>
</dbReference>
<protein>
    <submittedName>
        <fullName evidence="3">PspC domain-containing protein</fullName>
    </submittedName>
</protein>
<keyword evidence="1" id="KW-1133">Transmembrane helix</keyword>
<dbReference type="RefSeq" id="WP_136612928.1">
    <property type="nucleotide sequence ID" value="NZ_CP039611.1"/>
</dbReference>
<reference evidence="3 4" key="1">
    <citation type="submission" date="2021-09" db="EMBL/GenBank/DDBJ databases">
        <title>Aeromonas schubertii isolated from Asian sea bass.</title>
        <authorList>
            <person name="Pinpimai K."/>
        </authorList>
    </citation>
    <scope>NUCLEOTIDE SEQUENCE [LARGE SCALE GENOMIC DNA]</scope>
    <source>
        <strain evidence="3 4">CHULA2021a</strain>
    </source>
</reference>
<organism evidence="3 4">
    <name type="scientific">Aeromonas schubertii</name>
    <dbReference type="NCBI Taxonomy" id="652"/>
    <lineage>
        <taxon>Bacteria</taxon>
        <taxon>Pseudomonadati</taxon>
        <taxon>Pseudomonadota</taxon>
        <taxon>Gammaproteobacteria</taxon>
        <taxon>Aeromonadales</taxon>
        <taxon>Aeromonadaceae</taxon>
        <taxon>Aeromonas</taxon>
    </lineage>
</organism>
<keyword evidence="4" id="KW-1185">Reference proteome</keyword>
<proteinExistence type="predicted"/>
<evidence type="ECO:0000313" key="4">
    <source>
        <dbReference type="Proteomes" id="UP000774958"/>
    </source>
</evidence>
<sequence length="68" mass="7469">MTRWRRDPLHARLGGVCAGVARGLGVSRVAVRLAALFTLVLMPPLALALYLAGMVLMSPRAEVRRWLD</sequence>
<dbReference type="EMBL" id="JAIRBT010000015">
    <property type="protein sequence ID" value="MBZ6067023.1"/>
    <property type="molecule type" value="Genomic_DNA"/>
</dbReference>
<feature type="domain" description="Phage shock protein PspC N-terminal" evidence="2">
    <location>
        <begin position="3"/>
        <end position="58"/>
    </location>
</feature>
<evidence type="ECO:0000256" key="1">
    <source>
        <dbReference type="SAM" id="Phobius"/>
    </source>
</evidence>
<comment type="caution">
    <text evidence="3">The sequence shown here is derived from an EMBL/GenBank/DDBJ whole genome shotgun (WGS) entry which is preliminary data.</text>
</comment>
<keyword evidence="1" id="KW-0812">Transmembrane</keyword>
<evidence type="ECO:0000259" key="2">
    <source>
        <dbReference type="Pfam" id="PF04024"/>
    </source>
</evidence>
<dbReference type="InterPro" id="IPR007168">
    <property type="entry name" value="Phageshock_PspC_N"/>
</dbReference>
<gene>
    <name evidence="3" type="ORF">LA374_12525</name>
</gene>
<evidence type="ECO:0000313" key="3">
    <source>
        <dbReference type="EMBL" id="MBZ6067023.1"/>
    </source>
</evidence>